<dbReference type="Pfam" id="PF20684">
    <property type="entry name" value="Fung_rhodopsin"/>
    <property type="match status" value="1"/>
</dbReference>
<dbReference type="InterPro" id="IPR049326">
    <property type="entry name" value="Rhodopsin_dom_fungi"/>
</dbReference>
<evidence type="ECO:0000259" key="8">
    <source>
        <dbReference type="Pfam" id="PF20684"/>
    </source>
</evidence>
<reference evidence="11" key="1">
    <citation type="submission" date="2010-07" db="EMBL/GenBank/DDBJ databases">
        <title>The genome sequence of Gaeumannomyces graminis var. tritici strain R3-111a-1.</title>
        <authorList>
            <consortium name="The Broad Institute Genome Sequencing Platform"/>
            <person name="Ma L.-J."/>
            <person name="Dead R."/>
            <person name="Young S."/>
            <person name="Zeng Q."/>
            <person name="Koehrsen M."/>
            <person name="Alvarado L."/>
            <person name="Berlin A."/>
            <person name="Chapman S.B."/>
            <person name="Chen Z."/>
            <person name="Freedman E."/>
            <person name="Gellesch M."/>
            <person name="Goldberg J."/>
            <person name="Griggs A."/>
            <person name="Gujja S."/>
            <person name="Heilman E.R."/>
            <person name="Heiman D."/>
            <person name="Hepburn T."/>
            <person name="Howarth C."/>
            <person name="Jen D."/>
            <person name="Larson L."/>
            <person name="Mehta T."/>
            <person name="Neiman D."/>
            <person name="Pearson M."/>
            <person name="Roberts A."/>
            <person name="Saif S."/>
            <person name="Shea T."/>
            <person name="Shenoy N."/>
            <person name="Sisk P."/>
            <person name="Stolte C."/>
            <person name="Sykes S."/>
            <person name="Walk T."/>
            <person name="White J."/>
            <person name="Yandava C."/>
            <person name="Haas B."/>
            <person name="Nusbaum C."/>
            <person name="Birren B."/>
        </authorList>
    </citation>
    <scope>NUCLEOTIDE SEQUENCE [LARGE SCALE GENOMIC DNA]</scope>
    <source>
        <strain evidence="11">R3-111a-1</strain>
    </source>
</reference>
<evidence type="ECO:0000256" key="1">
    <source>
        <dbReference type="ARBA" id="ARBA00004141"/>
    </source>
</evidence>
<dbReference type="EMBL" id="GL385396">
    <property type="protein sequence ID" value="EJT78613.1"/>
    <property type="molecule type" value="Genomic_DNA"/>
</dbReference>
<dbReference type="PANTHER" id="PTHR33048">
    <property type="entry name" value="PTH11-LIKE INTEGRAL MEMBRANE PROTEIN (AFU_ORTHOLOGUE AFUA_5G11245)"/>
    <property type="match status" value="1"/>
</dbReference>
<proteinExistence type="inferred from homology"/>
<reference evidence="10" key="4">
    <citation type="journal article" date="2015" name="G3 (Bethesda)">
        <title>Genome sequences of three phytopathogenic species of the Magnaporthaceae family of fungi.</title>
        <authorList>
            <person name="Okagaki L.H."/>
            <person name="Nunes C.C."/>
            <person name="Sailsbery J."/>
            <person name="Clay B."/>
            <person name="Brown D."/>
            <person name="John T."/>
            <person name="Oh Y."/>
            <person name="Young N."/>
            <person name="Fitzgerald M."/>
            <person name="Haas B.J."/>
            <person name="Zeng Q."/>
            <person name="Young S."/>
            <person name="Adiconis X."/>
            <person name="Fan L."/>
            <person name="Levin J.Z."/>
            <person name="Mitchell T.K."/>
            <person name="Okubara P.A."/>
            <person name="Farman M.L."/>
            <person name="Kohn L.M."/>
            <person name="Birren B."/>
            <person name="Ma L.-J."/>
            <person name="Dean R.A."/>
        </authorList>
    </citation>
    <scope>NUCLEOTIDE SEQUENCE</scope>
    <source>
        <strain evidence="10">R3-111a-1</strain>
    </source>
</reference>
<evidence type="ECO:0000256" key="7">
    <source>
        <dbReference type="SAM" id="Phobius"/>
    </source>
</evidence>
<gene>
    <name evidence="10" type="primary">20344170</name>
    <name evidence="9" type="ORF">GGTG_03712</name>
</gene>
<evidence type="ECO:0000256" key="3">
    <source>
        <dbReference type="ARBA" id="ARBA00022989"/>
    </source>
</evidence>
<feature type="transmembrane region" description="Helical" evidence="7">
    <location>
        <begin position="164"/>
        <end position="184"/>
    </location>
</feature>
<comment type="subcellular location">
    <subcellularLocation>
        <location evidence="1">Membrane</location>
        <topology evidence="1">Multi-pass membrane protein</topology>
    </subcellularLocation>
</comment>
<keyword evidence="4 7" id="KW-0472">Membrane</keyword>
<dbReference type="HOGENOM" id="CLU_028200_6_5_1"/>
<feature type="transmembrane region" description="Helical" evidence="7">
    <location>
        <begin position="74"/>
        <end position="96"/>
    </location>
</feature>
<dbReference type="VEuPathDB" id="FungiDB:GGTG_03712"/>
<dbReference type="STRING" id="644352.J3NR07"/>
<evidence type="ECO:0000256" key="4">
    <source>
        <dbReference type="ARBA" id="ARBA00023136"/>
    </source>
</evidence>
<comment type="similarity">
    <text evidence="5">Belongs to the SAT4 family.</text>
</comment>
<keyword evidence="3 7" id="KW-1133">Transmembrane helix</keyword>
<dbReference type="AlphaFoldDB" id="J3NR07"/>
<evidence type="ECO:0000313" key="10">
    <source>
        <dbReference type="EnsemblFungi" id="EJT78613"/>
    </source>
</evidence>
<dbReference type="Proteomes" id="UP000006039">
    <property type="component" value="Unassembled WGS sequence"/>
</dbReference>
<reference evidence="9" key="3">
    <citation type="submission" date="2010-09" db="EMBL/GenBank/DDBJ databases">
        <title>Annotation of Gaeumannomyces graminis var. tritici R3-111a-1.</title>
        <authorList>
            <consortium name="The Broad Institute Genome Sequencing Platform"/>
            <person name="Ma L.-J."/>
            <person name="Dead R."/>
            <person name="Young S.K."/>
            <person name="Zeng Q."/>
            <person name="Gargeya S."/>
            <person name="Fitzgerald M."/>
            <person name="Haas B."/>
            <person name="Abouelleil A."/>
            <person name="Alvarado L."/>
            <person name="Arachchi H.M."/>
            <person name="Berlin A."/>
            <person name="Brown A."/>
            <person name="Chapman S.B."/>
            <person name="Chen Z."/>
            <person name="Dunbar C."/>
            <person name="Freedman E."/>
            <person name="Gearin G."/>
            <person name="Gellesch M."/>
            <person name="Goldberg J."/>
            <person name="Griggs A."/>
            <person name="Gujja S."/>
            <person name="Heiman D."/>
            <person name="Howarth C."/>
            <person name="Larson L."/>
            <person name="Lui A."/>
            <person name="MacDonald P.J.P."/>
            <person name="Mehta T."/>
            <person name="Montmayeur A."/>
            <person name="Murphy C."/>
            <person name="Neiman D."/>
            <person name="Pearson M."/>
            <person name="Priest M."/>
            <person name="Roberts A."/>
            <person name="Saif S."/>
            <person name="Shea T."/>
            <person name="Shenoy N."/>
            <person name="Sisk P."/>
            <person name="Stolte C."/>
            <person name="Sykes S."/>
            <person name="Yandava C."/>
            <person name="Wortman J."/>
            <person name="Nusbaum C."/>
            <person name="Birren B."/>
        </authorList>
    </citation>
    <scope>NUCLEOTIDE SEQUENCE</scope>
    <source>
        <strain evidence="9">R3-111a-1</strain>
    </source>
</reference>
<dbReference type="eggNOG" id="ENOG502SKG6">
    <property type="taxonomic scope" value="Eukaryota"/>
</dbReference>
<keyword evidence="11" id="KW-1185">Reference proteome</keyword>
<evidence type="ECO:0000256" key="6">
    <source>
        <dbReference type="SAM" id="MobiDB-lite"/>
    </source>
</evidence>
<name>J3NR07_GAET3</name>
<feature type="region of interest" description="Disordered" evidence="6">
    <location>
        <begin position="290"/>
        <end position="316"/>
    </location>
</feature>
<evidence type="ECO:0000256" key="5">
    <source>
        <dbReference type="ARBA" id="ARBA00038359"/>
    </source>
</evidence>
<organism evidence="9">
    <name type="scientific">Gaeumannomyces tritici (strain R3-111a-1)</name>
    <name type="common">Wheat and barley take-all root rot fungus</name>
    <name type="synonym">Gaeumannomyces graminis var. tritici</name>
    <dbReference type="NCBI Taxonomy" id="644352"/>
    <lineage>
        <taxon>Eukaryota</taxon>
        <taxon>Fungi</taxon>
        <taxon>Dikarya</taxon>
        <taxon>Ascomycota</taxon>
        <taxon>Pezizomycotina</taxon>
        <taxon>Sordariomycetes</taxon>
        <taxon>Sordariomycetidae</taxon>
        <taxon>Magnaporthales</taxon>
        <taxon>Magnaporthaceae</taxon>
        <taxon>Gaeumannomyces</taxon>
    </lineage>
</organism>
<keyword evidence="2 7" id="KW-0812">Transmembrane</keyword>
<feature type="transmembrane region" description="Helical" evidence="7">
    <location>
        <begin position="29"/>
        <end position="54"/>
    </location>
</feature>
<evidence type="ECO:0000313" key="11">
    <source>
        <dbReference type="Proteomes" id="UP000006039"/>
    </source>
</evidence>
<dbReference type="OrthoDB" id="2496787at2759"/>
<protein>
    <recommendedName>
        <fullName evidence="8">Rhodopsin domain-containing protein</fullName>
    </recommendedName>
</protein>
<feature type="transmembrane region" description="Helical" evidence="7">
    <location>
        <begin position="253"/>
        <end position="272"/>
    </location>
</feature>
<reference evidence="9" key="2">
    <citation type="submission" date="2010-07" db="EMBL/GenBank/DDBJ databases">
        <authorList>
            <consortium name="The Broad Institute Genome Sequencing Platform"/>
            <consortium name="Broad Institute Genome Sequencing Center for Infectious Disease"/>
            <person name="Ma L.-J."/>
            <person name="Dead R."/>
            <person name="Young S."/>
            <person name="Zeng Q."/>
            <person name="Koehrsen M."/>
            <person name="Alvarado L."/>
            <person name="Berlin A."/>
            <person name="Chapman S.B."/>
            <person name="Chen Z."/>
            <person name="Freedman E."/>
            <person name="Gellesch M."/>
            <person name="Goldberg J."/>
            <person name="Griggs A."/>
            <person name="Gujja S."/>
            <person name="Heilman E.R."/>
            <person name="Heiman D."/>
            <person name="Hepburn T."/>
            <person name="Howarth C."/>
            <person name="Jen D."/>
            <person name="Larson L."/>
            <person name="Mehta T."/>
            <person name="Neiman D."/>
            <person name="Pearson M."/>
            <person name="Roberts A."/>
            <person name="Saif S."/>
            <person name="Shea T."/>
            <person name="Shenoy N."/>
            <person name="Sisk P."/>
            <person name="Stolte C."/>
            <person name="Sykes S."/>
            <person name="Walk T."/>
            <person name="White J."/>
            <person name="Yandava C."/>
            <person name="Haas B."/>
            <person name="Nusbaum C."/>
            <person name="Birren B."/>
        </authorList>
    </citation>
    <scope>NUCLEOTIDE SEQUENCE</scope>
    <source>
        <strain evidence="9">R3-111a-1</strain>
    </source>
</reference>
<sequence length="375" mass="40799">MRLWVKTCVSPSTSLCRSPRMGALWWDDLCIFLSLLALGVGAAVDVVAMAPLFGQDMWSLGESDLGSFFFWETILLMLLYFLQATLIRASFIFFFMRVFGVTTTPDGGSFMGVTFRALLLGTHVTNTMAGVALAGVYLGQCQPVSYAWTKWEADSPGTCALDPLTVFTVTAAVSTVLDTWLIFLPLSQLPRMRPSLGRKLGVALMVCLGGTAALINLGRLVSLDGLGRGRAARGLGAGYSYYSAAMWTELETVSGMVCACLPAARVFVLWVWTRCRRLVHGGGESESINPYLRGSKGARGRNKPRAGSSPSTSSYTDLVRSDHELSDISTSWLEDPIKPEDNVSFGEIQNADSEGTTRFVVRKHADGKWRIAKDA</sequence>
<feature type="transmembrane region" description="Helical" evidence="7">
    <location>
        <begin position="117"/>
        <end position="138"/>
    </location>
</feature>
<dbReference type="GO" id="GO:0016020">
    <property type="term" value="C:membrane"/>
    <property type="evidence" value="ECO:0007669"/>
    <property type="project" value="UniProtKB-SubCell"/>
</dbReference>
<evidence type="ECO:0000313" key="9">
    <source>
        <dbReference type="EMBL" id="EJT78613.1"/>
    </source>
</evidence>
<accession>J3NR07</accession>
<dbReference type="InterPro" id="IPR052337">
    <property type="entry name" value="SAT4-like"/>
</dbReference>
<dbReference type="PANTHER" id="PTHR33048:SF143">
    <property type="entry name" value="EXTRACELLULAR MEMBRANE PROTEIN CFEM DOMAIN-CONTAINING PROTEIN-RELATED"/>
    <property type="match status" value="1"/>
</dbReference>
<feature type="transmembrane region" description="Helical" evidence="7">
    <location>
        <begin position="196"/>
        <end position="217"/>
    </location>
</feature>
<dbReference type="RefSeq" id="XP_009219758.1">
    <property type="nucleotide sequence ID" value="XM_009221494.1"/>
</dbReference>
<feature type="domain" description="Rhodopsin" evidence="8">
    <location>
        <begin position="17"/>
        <end position="267"/>
    </location>
</feature>
<dbReference type="EnsemblFungi" id="EJT78613">
    <property type="protein sequence ID" value="EJT78613"/>
    <property type="gene ID" value="GGTG_03712"/>
</dbReference>
<evidence type="ECO:0000256" key="2">
    <source>
        <dbReference type="ARBA" id="ARBA00022692"/>
    </source>
</evidence>
<dbReference type="GeneID" id="20344170"/>
<reference evidence="10" key="5">
    <citation type="submission" date="2018-04" db="UniProtKB">
        <authorList>
            <consortium name="EnsemblFungi"/>
        </authorList>
    </citation>
    <scope>IDENTIFICATION</scope>
    <source>
        <strain evidence="10">R3-111a-1</strain>
    </source>
</reference>